<dbReference type="EMBL" id="JBBPFD010000013">
    <property type="protein sequence ID" value="KAK7901197.1"/>
    <property type="molecule type" value="Genomic_DNA"/>
</dbReference>
<dbReference type="GO" id="GO:0046599">
    <property type="term" value="P:regulation of centriole replication"/>
    <property type="evidence" value="ECO:0007669"/>
    <property type="project" value="TreeGrafter"/>
</dbReference>
<feature type="compositionally biased region" description="Polar residues" evidence="4">
    <location>
        <begin position="412"/>
        <end position="423"/>
    </location>
</feature>
<organism evidence="6 7">
    <name type="scientific">Mugilogobius chulae</name>
    <name type="common">yellowstripe goby</name>
    <dbReference type="NCBI Taxonomy" id="88201"/>
    <lineage>
        <taxon>Eukaryota</taxon>
        <taxon>Metazoa</taxon>
        <taxon>Chordata</taxon>
        <taxon>Craniata</taxon>
        <taxon>Vertebrata</taxon>
        <taxon>Euteleostomi</taxon>
        <taxon>Actinopterygii</taxon>
        <taxon>Neopterygii</taxon>
        <taxon>Teleostei</taxon>
        <taxon>Neoteleostei</taxon>
        <taxon>Acanthomorphata</taxon>
        <taxon>Gobiaria</taxon>
        <taxon>Gobiiformes</taxon>
        <taxon>Gobioidei</taxon>
        <taxon>Gobiidae</taxon>
        <taxon>Gobionellinae</taxon>
        <taxon>Mugilogobius</taxon>
    </lineage>
</organism>
<evidence type="ECO:0000313" key="6">
    <source>
        <dbReference type="EMBL" id="KAK7901197.1"/>
    </source>
</evidence>
<evidence type="ECO:0000256" key="1">
    <source>
        <dbReference type="ARBA" id="ARBA00004300"/>
    </source>
</evidence>
<dbReference type="GO" id="GO:0005814">
    <property type="term" value="C:centriole"/>
    <property type="evidence" value="ECO:0007669"/>
    <property type="project" value="TreeGrafter"/>
</dbReference>
<evidence type="ECO:0000313" key="7">
    <source>
        <dbReference type="Proteomes" id="UP001460270"/>
    </source>
</evidence>
<reference evidence="7" key="1">
    <citation type="submission" date="2024-04" db="EMBL/GenBank/DDBJ databases">
        <title>Salinicola lusitanus LLJ914,a marine bacterium isolated from the Okinawa Trough.</title>
        <authorList>
            <person name="Li J."/>
        </authorList>
    </citation>
    <scope>NUCLEOTIDE SEQUENCE [LARGE SCALE GENOMIC DNA]</scope>
</reference>
<feature type="region of interest" description="Disordered" evidence="4">
    <location>
        <begin position="472"/>
        <end position="511"/>
    </location>
</feature>
<dbReference type="GO" id="GO:0005829">
    <property type="term" value="C:cytosol"/>
    <property type="evidence" value="ECO:0007669"/>
    <property type="project" value="TreeGrafter"/>
</dbReference>
<feature type="domain" description="ALMS motif" evidence="5">
    <location>
        <begin position="445"/>
        <end position="566"/>
    </location>
</feature>
<dbReference type="AlphaFoldDB" id="A0AAW0NME8"/>
<evidence type="ECO:0000256" key="3">
    <source>
        <dbReference type="ARBA" id="ARBA00023212"/>
    </source>
</evidence>
<comment type="caution">
    <text evidence="6">The sequence shown here is derived from an EMBL/GenBank/DDBJ whole genome shotgun (WGS) entry which is preliminary data.</text>
</comment>
<accession>A0AAW0NME8</accession>
<dbReference type="Pfam" id="PF15309">
    <property type="entry name" value="ALMS_motif"/>
    <property type="match status" value="1"/>
</dbReference>
<dbReference type="GO" id="GO:0005813">
    <property type="term" value="C:centrosome"/>
    <property type="evidence" value="ECO:0007669"/>
    <property type="project" value="UniProtKB-SubCell"/>
</dbReference>
<evidence type="ECO:0000256" key="2">
    <source>
        <dbReference type="ARBA" id="ARBA00022490"/>
    </source>
</evidence>
<keyword evidence="3" id="KW-0206">Cytoskeleton</keyword>
<comment type="subcellular location">
    <subcellularLocation>
        <location evidence="1">Cytoplasm</location>
        <location evidence="1">Cytoskeleton</location>
        <location evidence="1">Microtubule organizing center</location>
        <location evidence="1">Centrosome</location>
    </subcellularLocation>
</comment>
<feature type="compositionally biased region" description="Basic and acidic residues" evidence="4">
    <location>
        <begin position="228"/>
        <end position="246"/>
    </location>
</feature>
<gene>
    <name evidence="6" type="ORF">WMY93_017966</name>
</gene>
<name>A0AAW0NME8_9GOBI</name>
<protein>
    <recommendedName>
        <fullName evidence="5">ALMS motif domain-containing protein</fullName>
    </recommendedName>
</protein>
<proteinExistence type="predicted"/>
<dbReference type="GO" id="GO:0008017">
    <property type="term" value="F:microtubule binding"/>
    <property type="evidence" value="ECO:0007669"/>
    <property type="project" value="TreeGrafter"/>
</dbReference>
<keyword evidence="7" id="KW-1185">Reference proteome</keyword>
<dbReference type="PANTHER" id="PTHR21553">
    <property type="entry name" value="ALMS1-RELATED"/>
    <property type="match status" value="1"/>
</dbReference>
<dbReference type="InterPro" id="IPR029299">
    <property type="entry name" value="ALMS_motif"/>
</dbReference>
<evidence type="ECO:0000259" key="5">
    <source>
        <dbReference type="Pfam" id="PF15309"/>
    </source>
</evidence>
<dbReference type="Proteomes" id="UP001460270">
    <property type="component" value="Unassembled WGS sequence"/>
</dbReference>
<dbReference type="PANTHER" id="PTHR21553:SF24">
    <property type="entry name" value="(E2-INDEPENDENT) E3 UBIQUITIN-CONJUGATING ENZYME FATS"/>
    <property type="match status" value="1"/>
</dbReference>
<keyword evidence="2" id="KW-0963">Cytoplasm</keyword>
<sequence>MTAPAVSESVAVFGMDLDGILESSQEFLLRDDKVIIMSLGYLCGGLLQWVMDEIKRPTAFSRVSEVEEWYAGWRSVTFYSGDPATSTSSEPDSFLTSQDRNPPHNSLFVPLSTAKDIVASVHKNVMSWAVWRGHKEKKSVSFAAVTPAASPQSALASPRSAAPSLLRTRSVPDVMGPDPTLSNPPQNVSTTALDAVWIFHETSSIVKPNALRQTYSPSDRLAVRGPGRRKEQVVQSEKDRNLEGSPKRASNSTSFCSCIHFDIPPGPVLSVIILVKSLSISLEDFKTNPALHMSTLSCRLANFNVKKFKSANHRRASRCGESGDFSYRSGRQSKQKSHKCYPWIIDIQWTPYIKTNRQKGNADEEVQAAHNNFKPGYPQALGMMPFSSMPPVDAGPWDSQSSKKEEEPVDENGSTKPNGDASLNTYKTCYYHSRLKEDTVDGPAKSLSLQEALELFRPDFISRSQGRVKKLEQRARTRRAHCDSSPGLVHGLGEDRGRHRRNCTTPDPLSDNLFKPRERTISGREMQLRSRRIYNKLPEVTKRRQEEKRRAVSQTNRLRAEVYKKRDVYAEKGCCQSHTRHVSSCHIAISAECGLCVCARGPGAASHVALTDSDAWRGKLICLAREKGLTKDQPAELTVANCEHLS</sequence>
<feature type="region of interest" description="Disordered" evidence="4">
    <location>
        <begin position="379"/>
        <end position="423"/>
    </location>
</feature>
<feature type="region of interest" description="Disordered" evidence="4">
    <location>
        <begin position="217"/>
        <end position="250"/>
    </location>
</feature>
<evidence type="ECO:0000256" key="4">
    <source>
        <dbReference type="SAM" id="MobiDB-lite"/>
    </source>
</evidence>